<reference evidence="1 2" key="1">
    <citation type="journal article" date="2012" name="J. Bacteriol.">
        <title>Draft Genome Sequence of Cecembia lonarensis Strain LW9T, Isolated from Lonar Lake, a Haloalkaline Lake in India.</title>
        <authorList>
            <person name="Shivaji S."/>
            <person name="Ara S."/>
            <person name="Singh A."/>
            <person name="Pinnaka A.K."/>
        </authorList>
    </citation>
    <scope>NUCLEOTIDE SEQUENCE [LARGE SCALE GENOMIC DNA]</scope>
    <source>
        <strain evidence="1 2">LW9</strain>
    </source>
</reference>
<dbReference type="AlphaFoldDB" id="K1KY81"/>
<evidence type="ECO:0000313" key="2">
    <source>
        <dbReference type="Proteomes" id="UP000004478"/>
    </source>
</evidence>
<proteinExistence type="predicted"/>
<organism evidence="1 2">
    <name type="scientific">Cecembia lonarensis (strain CCUG 58316 / KCTC 22772 / LW9)</name>
    <dbReference type="NCBI Taxonomy" id="1225176"/>
    <lineage>
        <taxon>Bacteria</taxon>
        <taxon>Pseudomonadati</taxon>
        <taxon>Bacteroidota</taxon>
        <taxon>Cytophagia</taxon>
        <taxon>Cytophagales</taxon>
        <taxon>Cyclobacteriaceae</taxon>
        <taxon>Cecembia</taxon>
    </lineage>
</organism>
<dbReference type="Pfam" id="PF17170">
    <property type="entry name" value="DUF5128"/>
    <property type="match status" value="1"/>
</dbReference>
<comment type="caution">
    <text evidence="1">The sequence shown here is derived from an EMBL/GenBank/DDBJ whole genome shotgun (WGS) entry which is preliminary data.</text>
</comment>
<dbReference type="InterPro" id="IPR011042">
    <property type="entry name" value="6-blade_b-propeller_TolB-like"/>
</dbReference>
<dbReference type="RefSeq" id="WP_009185317.1">
    <property type="nucleotide sequence ID" value="NZ_AMGM01000033.1"/>
</dbReference>
<name>K1KY81_CECL9</name>
<gene>
    <name evidence="1" type="ORF">B879_02288</name>
</gene>
<dbReference type="Gene3D" id="2.120.10.30">
    <property type="entry name" value="TolB, C-terminal domain"/>
    <property type="match status" value="1"/>
</dbReference>
<dbReference type="EMBL" id="AMGM01000033">
    <property type="protein sequence ID" value="EKB49100.1"/>
    <property type="molecule type" value="Genomic_DNA"/>
</dbReference>
<dbReference type="Proteomes" id="UP000004478">
    <property type="component" value="Unassembled WGS sequence"/>
</dbReference>
<dbReference type="OrthoDB" id="819787at2"/>
<evidence type="ECO:0008006" key="3">
    <source>
        <dbReference type="Google" id="ProtNLM"/>
    </source>
</evidence>
<dbReference type="SUPFAM" id="SSF63825">
    <property type="entry name" value="YWTD domain"/>
    <property type="match status" value="1"/>
</dbReference>
<sequence length="370" mass="42798">MKVKKGNHHFYSPEIFLLTCLGLFILFMQSCRNKDSSEALSSFKTIEIRKDFLLGDFPELQIEILDTINLEATGNPPLTSVHDLAFSQDFFLLIDRRQGLLKFDNKGSFLGKIGENGEGPDEYTMPYAIHLDEKENIVLVADWQKMTVISYSLEGKFESTSNKLLGHPISFYKDNDTLLVVQETLIGTREKPRQVLISSIDPKTLEVKHQEKPLYRYHSNYTIIHSIPRILSRINNTTLFYMSIIRGDISSYANTDTIFSIKEDYLVPEYLLHLSGFDNTLQLGISQVVMSDKKAFVRVVYDHRSYFVVIDLENNRPLVHLRQLFDQEMTDEMIPKPLNGDLFYSILRDHESFPEINPQIIIYRLPSIEN</sequence>
<protein>
    <recommendedName>
        <fullName evidence="3">6-bladed beta-propeller</fullName>
    </recommendedName>
</protein>
<keyword evidence="2" id="KW-1185">Reference proteome</keyword>
<evidence type="ECO:0000313" key="1">
    <source>
        <dbReference type="EMBL" id="EKB49100.1"/>
    </source>
</evidence>
<accession>K1KY81</accession>
<dbReference type="PROSITE" id="PS51257">
    <property type="entry name" value="PROKAR_LIPOPROTEIN"/>
    <property type="match status" value="1"/>
</dbReference>